<comment type="caution">
    <text evidence="1">The sequence shown here is derived from an EMBL/GenBank/DDBJ whole genome shotgun (WGS) entry which is preliminary data.</text>
</comment>
<evidence type="ECO:0000313" key="2">
    <source>
        <dbReference type="Proteomes" id="UP000326396"/>
    </source>
</evidence>
<protein>
    <submittedName>
        <fullName evidence="1">Uncharacterized protein</fullName>
    </submittedName>
</protein>
<dbReference type="AlphaFoldDB" id="A0A5N6LPF9"/>
<dbReference type="Proteomes" id="UP000326396">
    <property type="component" value="Linkage Group LG9"/>
</dbReference>
<proteinExistence type="predicted"/>
<dbReference type="PANTHER" id="PTHR34206">
    <property type="entry name" value="OS06G0193300 PROTEIN"/>
    <property type="match status" value="1"/>
</dbReference>
<sequence length="121" mass="13441">MAASLTPSPLFVTHSNPNPIKKTSKRVLILAKQDSPNPSSSLIRVGSSIKMQKVFEDKSTGIVCYMDDQGEVTCEGYDEGPRFHQDVSRFSCPQREKQDFVHLFERGLLQVTDGGKVNKPS</sequence>
<reference evidence="1 2" key="1">
    <citation type="submission" date="2019-05" db="EMBL/GenBank/DDBJ databases">
        <title>Mikania micrantha, genome provides insights into the molecular mechanism of rapid growth.</title>
        <authorList>
            <person name="Liu B."/>
        </authorList>
    </citation>
    <scope>NUCLEOTIDE SEQUENCE [LARGE SCALE GENOMIC DNA]</scope>
    <source>
        <strain evidence="1">NLD-2019</strain>
        <tissue evidence="1">Leaf</tissue>
    </source>
</reference>
<organism evidence="1 2">
    <name type="scientific">Mikania micrantha</name>
    <name type="common">bitter vine</name>
    <dbReference type="NCBI Taxonomy" id="192012"/>
    <lineage>
        <taxon>Eukaryota</taxon>
        <taxon>Viridiplantae</taxon>
        <taxon>Streptophyta</taxon>
        <taxon>Embryophyta</taxon>
        <taxon>Tracheophyta</taxon>
        <taxon>Spermatophyta</taxon>
        <taxon>Magnoliopsida</taxon>
        <taxon>eudicotyledons</taxon>
        <taxon>Gunneridae</taxon>
        <taxon>Pentapetalae</taxon>
        <taxon>asterids</taxon>
        <taxon>campanulids</taxon>
        <taxon>Asterales</taxon>
        <taxon>Asteraceae</taxon>
        <taxon>Asteroideae</taxon>
        <taxon>Heliantheae alliance</taxon>
        <taxon>Eupatorieae</taxon>
        <taxon>Mikania</taxon>
    </lineage>
</organism>
<name>A0A5N6LPF9_9ASTR</name>
<evidence type="ECO:0000313" key="1">
    <source>
        <dbReference type="EMBL" id="KAD2394036.1"/>
    </source>
</evidence>
<dbReference type="OrthoDB" id="581210at2759"/>
<accession>A0A5N6LPF9</accession>
<dbReference type="PANTHER" id="PTHR34206:SF9">
    <property type="entry name" value="NUCLEIC ACID-BINDING, OB-FOLD PROTEIN"/>
    <property type="match status" value="1"/>
</dbReference>
<keyword evidence="2" id="KW-1185">Reference proteome</keyword>
<gene>
    <name evidence="1" type="ORF">E3N88_41013</name>
</gene>
<dbReference type="EMBL" id="SZYD01000019">
    <property type="protein sequence ID" value="KAD2394036.1"/>
    <property type="molecule type" value="Genomic_DNA"/>
</dbReference>